<gene>
    <name evidence="1" type="ORF">OYC64_020601</name>
</gene>
<keyword evidence="2" id="KW-1185">Reference proteome</keyword>
<accession>A0ABD2FMB1</accession>
<name>A0ABD2FMB1_PAGBO</name>
<proteinExistence type="predicted"/>
<dbReference type="Proteomes" id="UP001619887">
    <property type="component" value="Unassembled WGS sequence"/>
</dbReference>
<evidence type="ECO:0000313" key="2">
    <source>
        <dbReference type="Proteomes" id="UP001619887"/>
    </source>
</evidence>
<sequence length="102" mass="11352">MAQEDMDQLEQGQAIWVMGLEVLELGALAQEVLELGASAQEVLELGLGVLDLEERVDLDLVAKHLGTGSLLNQVTARRWEEAAMDQVVQQEEQEVLREQVRV</sequence>
<protein>
    <submittedName>
        <fullName evidence="1">Uncharacterized protein</fullName>
    </submittedName>
</protein>
<dbReference type="EMBL" id="JBIYXZ010002089">
    <property type="protein sequence ID" value="KAL3042715.1"/>
    <property type="molecule type" value="Genomic_DNA"/>
</dbReference>
<dbReference type="AlphaFoldDB" id="A0ABD2FMB1"/>
<comment type="caution">
    <text evidence="1">The sequence shown here is derived from an EMBL/GenBank/DDBJ whole genome shotgun (WGS) entry which is preliminary data.</text>
</comment>
<evidence type="ECO:0000313" key="1">
    <source>
        <dbReference type="EMBL" id="KAL3042715.1"/>
    </source>
</evidence>
<reference evidence="1 2" key="2">
    <citation type="journal article" date="2024" name="G3 (Bethesda)">
        <title>The genome of the cryopelagic Antarctic bald notothen, Trematomus borchgrevinki.</title>
        <authorList>
            <person name="Rayamajhi N."/>
            <person name="Rivera-Colon A.G."/>
            <person name="Minhas B.F."/>
            <person name="Cheng C.C."/>
            <person name="Catchen J.M."/>
        </authorList>
    </citation>
    <scope>NUCLEOTIDE SEQUENCE [LARGE SCALE GENOMIC DNA]</scope>
    <source>
        <strain evidence="1">AGRC-2024</strain>
    </source>
</reference>
<reference evidence="1 2" key="1">
    <citation type="journal article" date="2022" name="G3 (Bethesda)">
        <title>Evaluating Illumina-, Nanopore-, and PacBio-based genome assembly strategies with the bald notothen, Trematomus borchgrevinki.</title>
        <authorList>
            <person name="Rayamajhi N."/>
            <person name="Cheng C.C."/>
            <person name="Catchen J.M."/>
        </authorList>
    </citation>
    <scope>NUCLEOTIDE SEQUENCE [LARGE SCALE GENOMIC DNA]</scope>
    <source>
        <strain evidence="1">AGRC-2024</strain>
    </source>
</reference>
<organism evidence="1 2">
    <name type="scientific">Pagothenia borchgrevinki</name>
    <name type="common">Bald rockcod</name>
    <name type="synonym">Trematomus borchgrevinki</name>
    <dbReference type="NCBI Taxonomy" id="8213"/>
    <lineage>
        <taxon>Eukaryota</taxon>
        <taxon>Metazoa</taxon>
        <taxon>Chordata</taxon>
        <taxon>Craniata</taxon>
        <taxon>Vertebrata</taxon>
        <taxon>Euteleostomi</taxon>
        <taxon>Actinopterygii</taxon>
        <taxon>Neopterygii</taxon>
        <taxon>Teleostei</taxon>
        <taxon>Neoteleostei</taxon>
        <taxon>Acanthomorphata</taxon>
        <taxon>Eupercaria</taxon>
        <taxon>Perciformes</taxon>
        <taxon>Notothenioidei</taxon>
        <taxon>Nototheniidae</taxon>
        <taxon>Pagothenia</taxon>
    </lineage>
</organism>